<dbReference type="EMBL" id="NNAY01002359">
    <property type="protein sequence ID" value="OXU21469.1"/>
    <property type="molecule type" value="Genomic_DNA"/>
</dbReference>
<gene>
    <name evidence="1" type="ORF">TSAR_005865</name>
</gene>
<sequence>MGFVVKHLIENRSPGTRIKERESEIRILLHNLQRLQTKPKDFRVLGGLRNPPKKLVCVQVSLPCLTVGPELGQAKGEKGTRSAPKTGGRINLAKLKVRRRICASSSAPPIEADCRHFDLGQ</sequence>
<reference evidence="1 2" key="1">
    <citation type="journal article" date="2017" name="Curr. Biol.">
        <title>The Evolution of Venom by Co-option of Single-Copy Genes.</title>
        <authorList>
            <person name="Martinson E.O."/>
            <person name="Mrinalini"/>
            <person name="Kelkar Y.D."/>
            <person name="Chang C.H."/>
            <person name="Werren J.H."/>
        </authorList>
    </citation>
    <scope>NUCLEOTIDE SEQUENCE [LARGE SCALE GENOMIC DNA]</scope>
    <source>
        <strain evidence="1 2">Alberta</strain>
        <tissue evidence="1">Whole body</tissue>
    </source>
</reference>
<evidence type="ECO:0000313" key="1">
    <source>
        <dbReference type="EMBL" id="OXU21469.1"/>
    </source>
</evidence>
<accession>A0A232ESY7</accession>
<organism evidence="1 2">
    <name type="scientific">Trichomalopsis sarcophagae</name>
    <dbReference type="NCBI Taxonomy" id="543379"/>
    <lineage>
        <taxon>Eukaryota</taxon>
        <taxon>Metazoa</taxon>
        <taxon>Ecdysozoa</taxon>
        <taxon>Arthropoda</taxon>
        <taxon>Hexapoda</taxon>
        <taxon>Insecta</taxon>
        <taxon>Pterygota</taxon>
        <taxon>Neoptera</taxon>
        <taxon>Endopterygota</taxon>
        <taxon>Hymenoptera</taxon>
        <taxon>Apocrita</taxon>
        <taxon>Proctotrupomorpha</taxon>
        <taxon>Chalcidoidea</taxon>
        <taxon>Pteromalidae</taxon>
        <taxon>Pteromalinae</taxon>
        <taxon>Trichomalopsis</taxon>
    </lineage>
</organism>
<protein>
    <submittedName>
        <fullName evidence="1">Uncharacterized protein</fullName>
    </submittedName>
</protein>
<comment type="caution">
    <text evidence="1">The sequence shown here is derived from an EMBL/GenBank/DDBJ whole genome shotgun (WGS) entry which is preliminary data.</text>
</comment>
<proteinExistence type="predicted"/>
<dbReference type="AlphaFoldDB" id="A0A232ESY7"/>
<evidence type="ECO:0000313" key="2">
    <source>
        <dbReference type="Proteomes" id="UP000215335"/>
    </source>
</evidence>
<keyword evidence="2" id="KW-1185">Reference proteome</keyword>
<name>A0A232ESY7_9HYME</name>
<dbReference type="Proteomes" id="UP000215335">
    <property type="component" value="Unassembled WGS sequence"/>
</dbReference>